<name>A0A371EKY0_MUCPR</name>
<comment type="caution">
    <text evidence="1">The sequence shown here is derived from an EMBL/GenBank/DDBJ whole genome shotgun (WGS) entry which is preliminary data.</text>
</comment>
<dbReference type="EMBL" id="QJKJ01013372">
    <property type="protein sequence ID" value="RDX66579.1"/>
    <property type="molecule type" value="Genomic_DNA"/>
</dbReference>
<accession>A0A371EKY0</accession>
<dbReference type="AlphaFoldDB" id="A0A371EKY0"/>
<evidence type="ECO:0000313" key="2">
    <source>
        <dbReference type="Proteomes" id="UP000257109"/>
    </source>
</evidence>
<reference evidence="1" key="1">
    <citation type="submission" date="2018-05" db="EMBL/GenBank/DDBJ databases">
        <title>Draft genome of Mucuna pruriens seed.</title>
        <authorList>
            <person name="Nnadi N.E."/>
            <person name="Vos R."/>
            <person name="Hasami M.H."/>
            <person name="Devisetty U.K."/>
            <person name="Aguiy J.C."/>
        </authorList>
    </citation>
    <scope>NUCLEOTIDE SEQUENCE [LARGE SCALE GENOMIC DNA]</scope>
    <source>
        <strain evidence="1">JCA_2017</strain>
    </source>
</reference>
<evidence type="ECO:0000313" key="1">
    <source>
        <dbReference type="EMBL" id="RDX66579.1"/>
    </source>
</evidence>
<proteinExistence type="predicted"/>
<protein>
    <submittedName>
        <fullName evidence="1">Uncharacterized protein</fullName>
    </submittedName>
</protein>
<keyword evidence="2" id="KW-1185">Reference proteome</keyword>
<gene>
    <name evidence="1" type="ORF">CR513_54637</name>
</gene>
<sequence length="75" mass="8648">MTQELIKEMRQQMRDELKSIGLSQLQITMQPTSQEFRRLSTNGSCAAPDPLGEDTHTDILDYYELYIDEGPLEKV</sequence>
<feature type="non-terminal residue" evidence="1">
    <location>
        <position position="1"/>
    </location>
</feature>
<dbReference type="Proteomes" id="UP000257109">
    <property type="component" value="Unassembled WGS sequence"/>
</dbReference>
<organism evidence="1 2">
    <name type="scientific">Mucuna pruriens</name>
    <name type="common">Velvet bean</name>
    <name type="synonym">Dolichos pruriens</name>
    <dbReference type="NCBI Taxonomy" id="157652"/>
    <lineage>
        <taxon>Eukaryota</taxon>
        <taxon>Viridiplantae</taxon>
        <taxon>Streptophyta</taxon>
        <taxon>Embryophyta</taxon>
        <taxon>Tracheophyta</taxon>
        <taxon>Spermatophyta</taxon>
        <taxon>Magnoliopsida</taxon>
        <taxon>eudicotyledons</taxon>
        <taxon>Gunneridae</taxon>
        <taxon>Pentapetalae</taxon>
        <taxon>rosids</taxon>
        <taxon>fabids</taxon>
        <taxon>Fabales</taxon>
        <taxon>Fabaceae</taxon>
        <taxon>Papilionoideae</taxon>
        <taxon>50 kb inversion clade</taxon>
        <taxon>NPAAA clade</taxon>
        <taxon>indigoferoid/millettioid clade</taxon>
        <taxon>Phaseoleae</taxon>
        <taxon>Mucuna</taxon>
    </lineage>
</organism>